<dbReference type="SMART" id="SM00054">
    <property type="entry name" value="EFh"/>
    <property type="match status" value="1"/>
</dbReference>
<organism evidence="14 15">
    <name type="scientific">Vanrija pseudolonga</name>
    <dbReference type="NCBI Taxonomy" id="143232"/>
    <lineage>
        <taxon>Eukaryota</taxon>
        <taxon>Fungi</taxon>
        <taxon>Dikarya</taxon>
        <taxon>Basidiomycota</taxon>
        <taxon>Agaricomycotina</taxon>
        <taxon>Tremellomycetes</taxon>
        <taxon>Trichosporonales</taxon>
        <taxon>Trichosporonaceae</taxon>
        <taxon>Vanrija</taxon>
    </lineage>
</organism>
<feature type="compositionally biased region" description="Low complexity" evidence="12">
    <location>
        <begin position="1"/>
        <end position="29"/>
    </location>
</feature>
<dbReference type="SUPFAM" id="SSF47473">
    <property type="entry name" value="EF-hand"/>
    <property type="match status" value="1"/>
</dbReference>
<accession>A0AAF0YHC5</accession>
<feature type="compositionally biased region" description="Basic and acidic residues" evidence="12">
    <location>
        <begin position="330"/>
        <end position="340"/>
    </location>
</feature>
<evidence type="ECO:0000256" key="2">
    <source>
        <dbReference type="ARBA" id="ARBA00006375"/>
    </source>
</evidence>
<dbReference type="InterPro" id="IPR023395">
    <property type="entry name" value="MCP_dom_sf"/>
</dbReference>
<dbReference type="Pfam" id="PF00153">
    <property type="entry name" value="Mito_carr"/>
    <property type="match status" value="3"/>
</dbReference>
<dbReference type="GO" id="GO:0005743">
    <property type="term" value="C:mitochondrial inner membrane"/>
    <property type="evidence" value="ECO:0007669"/>
    <property type="project" value="UniProtKB-SubCell"/>
</dbReference>
<gene>
    <name evidence="14" type="primary">SAL1</name>
    <name evidence="14" type="ORF">LOC62_06G008643</name>
</gene>
<keyword evidence="4" id="KW-0812">Transmembrane</keyword>
<dbReference type="Pfam" id="PF00036">
    <property type="entry name" value="EF-hand_1"/>
    <property type="match status" value="1"/>
</dbReference>
<keyword evidence="15" id="KW-1185">Reference proteome</keyword>
<dbReference type="EMBL" id="CP086719">
    <property type="protein sequence ID" value="WOO85144.1"/>
    <property type="molecule type" value="Genomic_DNA"/>
</dbReference>
<feature type="region of interest" description="Disordered" evidence="12">
    <location>
        <begin position="305"/>
        <end position="356"/>
    </location>
</feature>
<keyword evidence="10" id="KW-0496">Mitochondrion</keyword>
<dbReference type="FunFam" id="1.50.40.10:FF:000016">
    <property type="entry name" value="Solute carrier family 25 member 23"/>
    <property type="match status" value="1"/>
</dbReference>
<evidence type="ECO:0000259" key="13">
    <source>
        <dbReference type="SMART" id="SM00054"/>
    </source>
</evidence>
<keyword evidence="5" id="KW-0479">Metal-binding</keyword>
<keyword evidence="6" id="KW-0677">Repeat</keyword>
<name>A0AAF0YHC5_9TREE</name>
<evidence type="ECO:0000256" key="6">
    <source>
        <dbReference type="ARBA" id="ARBA00022737"/>
    </source>
</evidence>
<reference evidence="14" key="1">
    <citation type="submission" date="2023-10" db="EMBL/GenBank/DDBJ databases">
        <authorList>
            <person name="Noh H."/>
        </authorList>
    </citation>
    <scope>NUCLEOTIDE SEQUENCE</scope>
    <source>
        <strain evidence="14">DUCC4014</strain>
    </source>
</reference>
<evidence type="ECO:0000313" key="14">
    <source>
        <dbReference type="EMBL" id="WOO85144.1"/>
    </source>
</evidence>
<comment type="subcellular location">
    <subcellularLocation>
        <location evidence="1">Mitochondrion inner membrane</location>
        <topology evidence="1">Multi-pass membrane protein</topology>
    </subcellularLocation>
</comment>
<dbReference type="InterPro" id="IPR002048">
    <property type="entry name" value="EF_hand_dom"/>
</dbReference>
<dbReference type="InterPro" id="IPR002067">
    <property type="entry name" value="MCP"/>
</dbReference>
<dbReference type="Gene3D" id="1.50.40.10">
    <property type="entry name" value="Mitochondrial carrier domain"/>
    <property type="match status" value="1"/>
</dbReference>
<dbReference type="AlphaFoldDB" id="A0AAF0YHC5"/>
<keyword evidence="7" id="KW-0999">Mitochondrion inner membrane</keyword>
<dbReference type="PRINTS" id="PR00926">
    <property type="entry name" value="MITOCARRIER"/>
</dbReference>
<dbReference type="Proteomes" id="UP000827549">
    <property type="component" value="Chromosome 6"/>
</dbReference>
<dbReference type="PANTHER" id="PTHR24089">
    <property type="entry name" value="SOLUTE CARRIER FAMILY 25"/>
    <property type="match status" value="1"/>
</dbReference>
<evidence type="ECO:0000256" key="8">
    <source>
        <dbReference type="ARBA" id="ARBA00022837"/>
    </source>
</evidence>
<evidence type="ECO:0000256" key="11">
    <source>
        <dbReference type="ARBA" id="ARBA00023136"/>
    </source>
</evidence>
<dbReference type="PROSITE" id="PS00018">
    <property type="entry name" value="EF_HAND_1"/>
    <property type="match status" value="1"/>
</dbReference>
<evidence type="ECO:0000313" key="15">
    <source>
        <dbReference type="Proteomes" id="UP000827549"/>
    </source>
</evidence>
<comment type="similarity">
    <text evidence="2">Belongs to the mitochondrial carrier (TC 2.A.29) family.</text>
</comment>
<dbReference type="SUPFAM" id="SSF103506">
    <property type="entry name" value="Mitochondrial carrier"/>
    <property type="match status" value="1"/>
</dbReference>
<dbReference type="GO" id="GO:0055085">
    <property type="term" value="P:transmembrane transport"/>
    <property type="evidence" value="ECO:0007669"/>
    <property type="project" value="InterPro"/>
</dbReference>
<evidence type="ECO:0000256" key="10">
    <source>
        <dbReference type="ARBA" id="ARBA00023128"/>
    </source>
</evidence>
<evidence type="ECO:0000256" key="3">
    <source>
        <dbReference type="ARBA" id="ARBA00022448"/>
    </source>
</evidence>
<dbReference type="InterPro" id="IPR018247">
    <property type="entry name" value="EF_Hand_1_Ca_BS"/>
</dbReference>
<sequence length="662" mass="71919">MNANANATASSSSSSGSSASSSSASTSPASSPPTTPSSDDVHYPLAGANGKGPSLREPPAADLREAPAAAELDVAAPPSSPPRRPTTLADYRAQEGPTIRAAKLRSLWQSLPDLPNVEGDKPTPTQLMRLPGQDTLTALSPERAERLQTLYQEELVRRVGETRPDALLWGGADDLEPIDTKGGVQTKGISWKAFRRFLWDQERELWEMFQELDRNGDGVLDATELKAALQRSGIRLSDSNVQDIVRFLAMGDKWRPGGDTKHITFPEFRDFLMMLPRRATPTEIWKFYQVHKKFGDGRGAARVDKDGDLTASFPKAPGSPEHSTAAGFMRKHDHDDDKNALDSYDDEDEEEEEPLVTEGRHEAWRFLIAGGIAGAVSRSVTAPFDRLKVYLITSTSAPAPTSGHSPFAAAKGLWSAVVKIYQTGGGVKAFWVGNGLNIAKILPESAIKFVSYEQSKRFLAKYWDKVTDPADISSSSRFIAGGIGGITSQLAIYGLETLKTRVQSEVGPSQGWRAVRDTARTMWAQGGLRTYYRGLTLGLVGVFPYSAIDMGTYETLKVAYCKSMKTDEPPVFAVLTFGALSGSIGAASVYPINLLRTRLQAAGSSGHPQMYNGFMDVLQTTLRNEGWRGLYKGLLPSILKVGPAVGVSWIVYEDAKRRLGVS</sequence>
<dbReference type="GO" id="GO:0005509">
    <property type="term" value="F:calcium ion binding"/>
    <property type="evidence" value="ECO:0007669"/>
    <property type="project" value="InterPro"/>
</dbReference>
<keyword evidence="11" id="KW-0472">Membrane</keyword>
<dbReference type="InterPro" id="IPR011992">
    <property type="entry name" value="EF-hand-dom_pair"/>
</dbReference>
<keyword evidence="9" id="KW-1133">Transmembrane helix</keyword>
<feature type="region of interest" description="Disordered" evidence="12">
    <location>
        <begin position="1"/>
        <end position="91"/>
    </location>
</feature>
<evidence type="ECO:0000256" key="12">
    <source>
        <dbReference type="SAM" id="MobiDB-lite"/>
    </source>
</evidence>
<keyword evidence="8" id="KW-0106">Calcium</keyword>
<keyword evidence="3" id="KW-0813">Transport</keyword>
<evidence type="ECO:0000256" key="4">
    <source>
        <dbReference type="ARBA" id="ARBA00022692"/>
    </source>
</evidence>
<dbReference type="Gene3D" id="1.10.238.10">
    <property type="entry name" value="EF-hand"/>
    <property type="match status" value="1"/>
</dbReference>
<evidence type="ECO:0000256" key="5">
    <source>
        <dbReference type="ARBA" id="ARBA00022723"/>
    </source>
</evidence>
<dbReference type="GeneID" id="87811807"/>
<evidence type="ECO:0000256" key="7">
    <source>
        <dbReference type="ARBA" id="ARBA00022792"/>
    </source>
</evidence>
<protein>
    <submittedName>
        <fullName evidence="14">Calcium-binding mitochondrial carrier SAL1</fullName>
    </submittedName>
</protein>
<evidence type="ECO:0000256" key="9">
    <source>
        <dbReference type="ARBA" id="ARBA00022989"/>
    </source>
</evidence>
<evidence type="ECO:0000256" key="1">
    <source>
        <dbReference type="ARBA" id="ARBA00004448"/>
    </source>
</evidence>
<dbReference type="RefSeq" id="XP_062631170.1">
    <property type="nucleotide sequence ID" value="XM_062775186.1"/>
</dbReference>
<feature type="compositionally biased region" description="Acidic residues" evidence="12">
    <location>
        <begin position="343"/>
        <end position="355"/>
    </location>
</feature>
<proteinExistence type="inferred from homology"/>
<feature type="domain" description="EF-hand" evidence="13">
    <location>
        <begin position="204"/>
        <end position="232"/>
    </location>
</feature>
<dbReference type="InterPro" id="IPR018108">
    <property type="entry name" value="MCP_transmembrane"/>
</dbReference>
<feature type="compositionally biased region" description="Low complexity" evidence="12">
    <location>
        <begin position="57"/>
        <end position="77"/>
    </location>
</feature>